<sequence>MNAIKKLIHNEAFKYLVIGGCTTLVNLVVFGLLVHIHLNVTIANIISIAVSILFAYVTNKLIVFGSHCDSFGEVLIECAKFVSARLLTMVIEVGGVYLFVNIIGQAAMIGKLETQVIVIVGNYFISKFFVFK</sequence>
<feature type="transmembrane region" description="Helical" evidence="6">
    <location>
        <begin position="86"/>
        <end position="108"/>
    </location>
</feature>
<protein>
    <submittedName>
        <fullName evidence="8">Membrane protein</fullName>
    </submittedName>
</protein>
<evidence type="ECO:0000313" key="9">
    <source>
        <dbReference type="Proteomes" id="UP000268059"/>
    </source>
</evidence>
<dbReference type="GO" id="GO:0000271">
    <property type="term" value="P:polysaccharide biosynthetic process"/>
    <property type="evidence" value="ECO:0007669"/>
    <property type="project" value="InterPro"/>
</dbReference>
<dbReference type="GO" id="GO:0005886">
    <property type="term" value="C:plasma membrane"/>
    <property type="evidence" value="ECO:0007669"/>
    <property type="project" value="TreeGrafter"/>
</dbReference>
<evidence type="ECO:0000256" key="4">
    <source>
        <dbReference type="ARBA" id="ARBA00022989"/>
    </source>
</evidence>
<evidence type="ECO:0000256" key="3">
    <source>
        <dbReference type="ARBA" id="ARBA00022692"/>
    </source>
</evidence>
<dbReference type="FunCoup" id="A0A3G9JFU8">
    <property type="interactions" value="6"/>
</dbReference>
<dbReference type="PANTHER" id="PTHR38459">
    <property type="entry name" value="PROPHAGE BACTOPRENOL-LINKED GLUCOSE TRANSLOCASE HOMOLOG"/>
    <property type="match status" value="1"/>
</dbReference>
<dbReference type="AlphaFoldDB" id="A0A3G9JFU8"/>
<dbReference type="OrthoDB" id="361483at2"/>
<feature type="transmembrane region" description="Helical" evidence="6">
    <location>
        <begin position="12"/>
        <end position="36"/>
    </location>
</feature>
<dbReference type="Proteomes" id="UP000268059">
    <property type="component" value="Chromosome"/>
</dbReference>
<dbReference type="PANTHER" id="PTHR38459:SF5">
    <property type="entry name" value="CELL WALL TEICHOIC ACID GLYCOSYLATION PROTEIN GTCA"/>
    <property type="match status" value="1"/>
</dbReference>
<comment type="similarity">
    <text evidence="2">Belongs to the GtrA family.</text>
</comment>
<keyword evidence="5 6" id="KW-0472">Membrane</keyword>
<gene>
    <name evidence="8" type="primary">gtcA2</name>
    <name evidence="8" type="ORF">SG0102_21790</name>
</gene>
<keyword evidence="4 6" id="KW-1133">Transmembrane helix</keyword>
<reference evidence="8 9" key="1">
    <citation type="submission" date="2018-11" db="EMBL/GenBank/DDBJ databases">
        <title>Novel Erysipelotrichaceae bacterium isolated from small intestine of a swine.</title>
        <authorList>
            <person name="Kim J.S."/>
            <person name="Choe H."/>
            <person name="Lee Y.R."/>
            <person name="Kim K.M."/>
            <person name="Park D.S."/>
        </authorList>
    </citation>
    <scope>NUCLEOTIDE SEQUENCE [LARGE SCALE GENOMIC DNA]</scope>
    <source>
        <strain evidence="8 9">SG0102</strain>
    </source>
</reference>
<dbReference type="EMBL" id="AP019309">
    <property type="protein sequence ID" value="BBH27245.1"/>
    <property type="molecule type" value="Genomic_DNA"/>
</dbReference>
<evidence type="ECO:0000256" key="6">
    <source>
        <dbReference type="SAM" id="Phobius"/>
    </source>
</evidence>
<evidence type="ECO:0000256" key="1">
    <source>
        <dbReference type="ARBA" id="ARBA00004141"/>
    </source>
</evidence>
<dbReference type="InterPro" id="IPR051401">
    <property type="entry name" value="GtrA_CellWall_Glycosyl"/>
</dbReference>
<evidence type="ECO:0000313" key="8">
    <source>
        <dbReference type="EMBL" id="BBH27245.1"/>
    </source>
</evidence>
<feature type="domain" description="GtrA/DPMS transmembrane" evidence="7">
    <location>
        <begin position="14"/>
        <end position="131"/>
    </location>
</feature>
<dbReference type="Pfam" id="PF04138">
    <property type="entry name" value="GtrA_DPMS_TM"/>
    <property type="match status" value="1"/>
</dbReference>
<accession>A0A3G9JFU8</accession>
<keyword evidence="3 6" id="KW-0812">Transmembrane</keyword>
<organism evidence="8 9">
    <name type="scientific">Intestinibaculum porci</name>
    <dbReference type="NCBI Taxonomy" id="2487118"/>
    <lineage>
        <taxon>Bacteria</taxon>
        <taxon>Bacillati</taxon>
        <taxon>Bacillota</taxon>
        <taxon>Erysipelotrichia</taxon>
        <taxon>Erysipelotrichales</taxon>
        <taxon>Erysipelotrichaceae</taxon>
        <taxon>Intestinibaculum</taxon>
    </lineage>
</organism>
<evidence type="ECO:0000256" key="5">
    <source>
        <dbReference type="ARBA" id="ARBA00023136"/>
    </source>
</evidence>
<dbReference type="KEGG" id="ebm:SG0102_21790"/>
<evidence type="ECO:0000256" key="2">
    <source>
        <dbReference type="ARBA" id="ARBA00009399"/>
    </source>
</evidence>
<proteinExistence type="inferred from homology"/>
<evidence type="ECO:0000259" key="7">
    <source>
        <dbReference type="Pfam" id="PF04138"/>
    </source>
</evidence>
<dbReference type="InParanoid" id="A0A3G9JFU8"/>
<keyword evidence="9" id="KW-1185">Reference proteome</keyword>
<dbReference type="InterPro" id="IPR007267">
    <property type="entry name" value="GtrA_DPMS_TM"/>
</dbReference>
<name>A0A3G9JFU8_9FIRM</name>
<dbReference type="RefSeq" id="WP_125119991.1">
    <property type="nucleotide sequence ID" value="NZ_AP019309.1"/>
</dbReference>
<feature type="transmembrane region" description="Helical" evidence="6">
    <location>
        <begin position="42"/>
        <end position="65"/>
    </location>
</feature>
<comment type="subcellular location">
    <subcellularLocation>
        <location evidence="1">Membrane</location>
        <topology evidence="1">Multi-pass membrane protein</topology>
    </subcellularLocation>
</comment>